<sequence>MKPRIKLAETRTESGGILALYEQDGAFSINYSGQELMHSKASASEKLLGKIGGESLPSEQASRLLIGGLGLGFTLASALEACGPEVVIEVYELAPEVIEWNRQFLQDLNGKAIDDPRVQLHVADATAAIRKAEPETYDCLLLDIDNGPIAMVQKGNTNLYSKSGVRVIKSALKPGGSAIFWSAGPDEKFAARLKQAGFQVTAIPAKVHEGAKRAAYLLYKATKAD</sequence>
<evidence type="ECO:0000313" key="2">
    <source>
        <dbReference type="EMBL" id="MBC2605873.1"/>
    </source>
</evidence>
<dbReference type="Proteomes" id="UP000526501">
    <property type="component" value="Unassembled WGS sequence"/>
</dbReference>
<evidence type="ECO:0000313" key="3">
    <source>
        <dbReference type="Proteomes" id="UP000526501"/>
    </source>
</evidence>
<dbReference type="GO" id="GO:0006596">
    <property type="term" value="P:polyamine biosynthetic process"/>
    <property type="evidence" value="ECO:0007669"/>
    <property type="project" value="UniProtKB-KW"/>
</dbReference>
<dbReference type="EMBL" id="JACHVC010000007">
    <property type="protein sequence ID" value="MBC2605873.1"/>
    <property type="molecule type" value="Genomic_DNA"/>
</dbReference>
<gene>
    <name evidence="2" type="ORF">H5P27_07435</name>
</gene>
<comment type="caution">
    <text evidence="2">The sequence shown here is derived from an EMBL/GenBank/DDBJ whole genome shotgun (WGS) entry which is preliminary data.</text>
</comment>
<dbReference type="RefSeq" id="WP_185659761.1">
    <property type="nucleotide sequence ID" value="NZ_CAWPOO010000007.1"/>
</dbReference>
<dbReference type="PANTHER" id="PTHR43317">
    <property type="entry name" value="THERMOSPERMINE SYNTHASE ACAULIS5"/>
    <property type="match status" value="1"/>
</dbReference>
<name>A0A7X1B580_9BACT</name>
<proteinExistence type="predicted"/>
<reference evidence="2 3" key="1">
    <citation type="submission" date="2020-07" db="EMBL/GenBank/DDBJ databases">
        <authorList>
            <person name="Feng X."/>
        </authorList>
    </citation>
    <scope>NUCLEOTIDE SEQUENCE [LARGE SCALE GENOMIC DNA]</scope>
    <source>
        <strain evidence="2 3">JCM23202</strain>
    </source>
</reference>
<dbReference type="Pfam" id="PF01564">
    <property type="entry name" value="Spermine_synth"/>
    <property type="match status" value="1"/>
</dbReference>
<accession>A0A7X1B580</accession>
<dbReference type="Gene3D" id="3.40.50.150">
    <property type="entry name" value="Vaccinia Virus protein VP39"/>
    <property type="match status" value="1"/>
</dbReference>
<dbReference type="InterPro" id="IPR029063">
    <property type="entry name" value="SAM-dependent_MTases_sf"/>
</dbReference>
<protein>
    <submittedName>
        <fullName evidence="2">Spermine synthase</fullName>
    </submittedName>
</protein>
<organism evidence="2 3">
    <name type="scientific">Pelagicoccus albus</name>
    <dbReference type="NCBI Taxonomy" id="415222"/>
    <lineage>
        <taxon>Bacteria</taxon>
        <taxon>Pseudomonadati</taxon>
        <taxon>Verrucomicrobiota</taxon>
        <taxon>Opitutia</taxon>
        <taxon>Puniceicoccales</taxon>
        <taxon>Pelagicoccaceae</taxon>
        <taxon>Pelagicoccus</taxon>
    </lineage>
</organism>
<dbReference type="PANTHER" id="PTHR43317:SF3">
    <property type="entry name" value="BLR2883 PROTEIN"/>
    <property type="match status" value="1"/>
</dbReference>
<dbReference type="SUPFAM" id="SSF53335">
    <property type="entry name" value="S-adenosyl-L-methionine-dependent methyltransferases"/>
    <property type="match status" value="1"/>
</dbReference>
<keyword evidence="1" id="KW-0620">Polyamine biosynthesis</keyword>
<keyword evidence="3" id="KW-1185">Reference proteome</keyword>
<evidence type="ECO:0000256" key="1">
    <source>
        <dbReference type="ARBA" id="ARBA00023115"/>
    </source>
</evidence>
<dbReference type="AlphaFoldDB" id="A0A7X1B580"/>